<dbReference type="PANTHER" id="PTHR23315:SF276">
    <property type="entry name" value="U-BOX DOMAIN-CONTAINING PROTEIN 38"/>
    <property type="match status" value="1"/>
</dbReference>
<dbReference type="InterPro" id="IPR016024">
    <property type="entry name" value="ARM-type_fold"/>
</dbReference>
<evidence type="ECO:0000256" key="4">
    <source>
        <dbReference type="ARBA" id="ARBA00012483"/>
    </source>
</evidence>
<keyword evidence="13" id="KW-1185">Reference proteome</keyword>
<dbReference type="EMBL" id="MTKT01005615">
    <property type="protein sequence ID" value="OWM65371.1"/>
    <property type="molecule type" value="Genomic_DNA"/>
</dbReference>
<protein>
    <recommendedName>
        <fullName evidence="4">RING-type E3 ubiquitin transferase</fullName>
        <ecNumber evidence="4">2.3.2.27</ecNumber>
    </recommendedName>
</protein>
<evidence type="ECO:0000313" key="12">
    <source>
        <dbReference type="Proteomes" id="UP000197138"/>
    </source>
</evidence>
<dbReference type="InterPro" id="IPR000225">
    <property type="entry name" value="Armadillo"/>
</dbReference>
<dbReference type="SMART" id="SM00504">
    <property type="entry name" value="Ubox"/>
    <property type="match status" value="1"/>
</dbReference>
<evidence type="ECO:0000256" key="3">
    <source>
        <dbReference type="ARBA" id="ARBA00004906"/>
    </source>
</evidence>
<dbReference type="Gene3D" id="1.25.10.10">
    <property type="entry name" value="Leucine-rich Repeat Variant"/>
    <property type="match status" value="1"/>
</dbReference>
<feature type="repeat" description="ARM" evidence="8">
    <location>
        <begin position="338"/>
        <end position="380"/>
    </location>
</feature>
<evidence type="ECO:0000313" key="11">
    <source>
        <dbReference type="EMBL" id="PKI34914.1"/>
    </source>
</evidence>
<dbReference type="Gene3D" id="3.30.40.10">
    <property type="entry name" value="Zinc/RING finger domain, C3HC4 (zinc finger)"/>
    <property type="match status" value="1"/>
</dbReference>
<comment type="caution">
    <text evidence="10">The sequence shown here is derived from an EMBL/GenBank/DDBJ whole genome shotgun (WGS) entry which is preliminary data.</text>
</comment>
<evidence type="ECO:0000256" key="5">
    <source>
        <dbReference type="ARBA" id="ARBA00022679"/>
    </source>
</evidence>
<comment type="catalytic activity">
    <reaction evidence="1">
        <text>S-ubiquitinyl-[E2 ubiquitin-conjugating enzyme]-L-cysteine + [acceptor protein]-L-lysine = [E2 ubiquitin-conjugating enzyme]-L-cysteine + N(6)-ubiquitinyl-[acceptor protein]-L-lysine.</text>
        <dbReference type="EC" id="2.3.2.27"/>
    </reaction>
</comment>
<dbReference type="AlphaFoldDB" id="A0A218VZB7"/>
<evidence type="ECO:0000256" key="7">
    <source>
        <dbReference type="ARBA" id="ARBA00022786"/>
    </source>
</evidence>
<organism evidence="10 12">
    <name type="scientific">Punica granatum</name>
    <name type="common">Pomegranate</name>
    <dbReference type="NCBI Taxonomy" id="22663"/>
    <lineage>
        <taxon>Eukaryota</taxon>
        <taxon>Viridiplantae</taxon>
        <taxon>Streptophyta</taxon>
        <taxon>Embryophyta</taxon>
        <taxon>Tracheophyta</taxon>
        <taxon>Spermatophyta</taxon>
        <taxon>Magnoliopsida</taxon>
        <taxon>eudicotyledons</taxon>
        <taxon>Gunneridae</taxon>
        <taxon>Pentapetalae</taxon>
        <taxon>rosids</taxon>
        <taxon>malvids</taxon>
        <taxon>Myrtales</taxon>
        <taxon>Lythraceae</taxon>
        <taxon>Punica</taxon>
    </lineage>
</organism>
<accession>A0A218VZB7</accession>
<keyword evidence="6" id="KW-0677">Repeat</keyword>
<dbReference type="InterPro" id="IPR003613">
    <property type="entry name" value="Ubox_domain"/>
</dbReference>
<reference evidence="10" key="2">
    <citation type="submission" date="2017-06" db="EMBL/GenBank/DDBJ databases">
        <title>The pomegranate genome and the genomics of punicalagin biosynthesis.</title>
        <authorList>
            <person name="Xu C."/>
        </authorList>
    </citation>
    <scope>NUCLEOTIDE SEQUENCE [LARGE SCALE GENOMIC DNA]</scope>
    <source>
        <tissue evidence="10">Fresh leaf</tissue>
    </source>
</reference>
<reference evidence="12" key="1">
    <citation type="journal article" date="2017" name="Plant J.">
        <title>The pomegranate (Punica granatum L.) genome and the genomics of punicalagin biosynthesis.</title>
        <authorList>
            <person name="Qin G."/>
            <person name="Xu C."/>
            <person name="Ming R."/>
            <person name="Tang H."/>
            <person name="Guyot R."/>
            <person name="Kramer E.M."/>
            <person name="Hu Y."/>
            <person name="Yi X."/>
            <person name="Qi Y."/>
            <person name="Xu X."/>
            <person name="Gao Z."/>
            <person name="Pan H."/>
            <person name="Jian J."/>
            <person name="Tian Y."/>
            <person name="Yue Z."/>
            <person name="Xu Y."/>
        </authorList>
    </citation>
    <scope>NUCLEOTIDE SEQUENCE [LARGE SCALE GENOMIC DNA]</scope>
    <source>
        <strain evidence="12">cv. Dabenzi</strain>
    </source>
</reference>
<keyword evidence="5" id="KW-0808">Transferase</keyword>
<dbReference type="SUPFAM" id="SSF48371">
    <property type="entry name" value="ARM repeat"/>
    <property type="match status" value="1"/>
</dbReference>
<evidence type="ECO:0000259" key="9">
    <source>
        <dbReference type="PROSITE" id="PS51698"/>
    </source>
</evidence>
<dbReference type="Pfam" id="PF00514">
    <property type="entry name" value="Arm"/>
    <property type="match status" value="1"/>
</dbReference>
<evidence type="ECO:0000313" key="13">
    <source>
        <dbReference type="Proteomes" id="UP000233551"/>
    </source>
</evidence>
<evidence type="ECO:0000256" key="8">
    <source>
        <dbReference type="PROSITE-ProRule" id="PRU00259"/>
    </source>
</evidence>
<dbReference type="EC" id="2.3.2.27" evidence="4"/>
<dbReference type="GO" id="GO:0061630">
    <property type="term" value="F:ubiquitin protein ligase activity"/>
    <property type="evidence" value="ECO:0007669"/>
    <property type="project" value="UniProtKB-EC"/>
</dbReference>
<dbReference type="InterPro" id="IPR011989">
    <property type="entry name" value="ARM-like"/>
</dbReference>
<dbReference type="SMART" id="SM00185">
    <property type="entry name" value="ARM"/>
    <property type="match status" value="4"/>
</dbReference>
<dbReference type="Proteomes" id="UP000233551">
    <property type="component" value="Unassembled WGS sequence"/>
</dbReference>
<comment type="pathway">
    <text evidence="3">Protein modification; protein ubiquitination.</text>
</comment>
<evidence type="ECO:0000313" key="10">
    <source>
        <dbReference type="EMBL" id="OWM65371.1"/>
    </source>
</evidence>
<dbReference type="EMBL" id="PGOL01005560">
    <property type="protein sequence ID" value="PKI34914.1"/>
    <property type="molecule type" value="Genomic_DNA"/>
</dbReference>
<feature type="domain" description="U-box" evidence="9">
    <location>
        <begin position="29"/>
        <end position="103"/>
    </location>
</feature>
<evidence type="ECO:0000256" key="1">
    <source>
        <dbReference type="ARBA" id="ARBA00000900"/>
    </source>
</evidence>
<sequence length="532" mass="58012">MVGNGKRRWVLPFTRSGSSKCDPKPNLEDPPRELICPILGSLMSDPVVVSSGQSFERVAVQACRDLGFSPALDDGSRPDFSALIPNCALQKTILSWCEKSGAGCPRPPDYSWAAGLIRAKISQPSSLIRPSERELLRGVAENPPLLIPYAVSEVTQRVNRFHSGSSEESMMVGVASPGTPLPLTTRPLCYSSRSSSDLREDEALASEPVLNPNPDEEELISKLTSEEVLEQEKGAIQLRRITRLRAESRSPLCTRRLIAALKPLLSSRYSSVQVNACASMVNLSLENSNKVEIVRLGVVPLLIDVLKGGSGESQEHGAGALFSLALDDDNKTAIGVLGALPPLLHALRSESERTRHDSALALYNLTLVQSNRIKLIKLSAIPTLLAMVKSGSLASRVLLILCNLAACTEGKSAMLDSNAVGIFVGLLRENQVDSEAIRENCVAALYALSHGSLRFKGLARDVKAMEVLREVEERGTDRAREKAKRLLEVMRGREGREEEDLYQALPMESDVTYRARYRPGGRNLHNANSTNF</sequence>
<comment type="function">
    <text evidence="2">Functions as an E3 ubiquitin ligase.</text>
</comment>
<evidence type="ECO:0000256" key="6">
    <source>
        <dbReference type="ARBA" id="ARBA00022737"/>
    </source>
</evidence>
<dbReference type="PROSITE" id="PS51698">
    <property type="entry name" value="U_BOX"/>
    <property type="match status" value="1"/>
</dbReference>
<proteinExistence type="predicted"/>
<dbReference type="GO" id="GO:0016567">
    <property type="term" value="P:protein ubiquitination"/>
    <property type="evidence" value="ECO:0007669"/>
    <property type="project" value="UniProtKB-UniPathway"/>
</dbReference>
<dbReference type="OrthoDB" id="7537227at2759"/>
<dbReference type="FunFam" id="1.25.10.10:FF:000578">
    <property type="entry name" value="RING-type E3 ubiquitin transferase"/>
    <property type="match status" value="1"/>
</dbReference>
<evidence type="ECO:0000256" key="2">
    <source>
        <dbReference type="ARBA" id="ARBA00003861"/>
    </source>
</evidence>
<name>A0A218VZB7_PUNGR</name>
<dbReference type="PANTHER" id="PTHR23315">
    <property type="entry name" value="U BOX DOMAIN-CONTAINING"/>
    <property type="match status" value="1"/>
</dbReference>
<dbReference type="Proteomes" id="UP000197138">
    <property type="component" value="Unassembled WGS sequence"/>
</dbReference>
<dbReference type="SUPFAM" id="SSF57850">
    <property type="entry name" value="RING/U-box"/>
    <property type="match status" value="1"/>
</dbReference>
<gene>
    <name evidence="10" type="ORF">CDL15_Pgr008961</name>
    <name evidence="11" type="ORF">CRG98_044694</name>
</gene>
<reference evidence="11 13" key="3">
    <citation type="submission" date="2017-11" db="EMBL/GenBank/DDBJ databases">
        <title>De-novo sequencing of pomegranate (Punica granatum L.) genome.</title>
        <authorList>
            <person name="Akparov Z."/>
            <person name="Amiraslanov A."/>
            <person name="Hajiyeva S."/>
            <person name="Abbasov M."/>
            <person name="Kaur K."/>
            <person name="Hamwieh A."/>
            <person name="Solovyev V."/>
            <person name="Salamov A."/>
            <person name="Braich B."/>
            <person name="Kosarev P."/>
            <person name="Mahmoud A."/>
            <person name="Hajiyev E."/>
            <person name="Babayeva S."/>
            <person name="Izzatullayeva V."/>
            <person name="Mammadov A."/>
            <person name="Mammadov A."/>
            <person name="Sharifova S."/>
            <person name="Ojaghi J."/>
            <person name="Eynullazada K."/>
            <person name="Bayramov B."/>
            <person name="Abdulazimova A."/>
            <person name="Shahmuradov I."/>
        </authorList>
    </citation>
    <scope>NUCLEOTIDE SEQUENCE [LARGE SCALE GENOMIC DNA]</scope>
    <source>
        <strain evidence="11">AG2017</strain>
        <strain evidence="13">cv. AG2017</strain>
        <tissue evidence="11">Leaf</tissue>
    </source>
</reference>
<dbReference type="UniPathway" id="UPA00143"/>
<keyword evidence="7" id="KW-0833">Ubl conjugation pathway</keyword>
<dbReference type="PROSITE" id="PS50176">
    <property type="entry name" value="ARM_REPEAT"/>
    <property type="match status" value="1"/>
</dbReference>
<dbReference type="GeneID" id="116214659"/>
<dbReference type="InterPro" id="IPR013083">
    <property type="entry name" value="Znf_RING/FYVE/PHD"/>
</dbReference>
<dbReference type="Pfam" id="PF04564">
    <property type="entry name" value="U-box"/>
    <property type="match status" value="1"/>
</dbReference>